<dbReference type="Proteomes" id="UP001631969">
    <property type="component" value="Unassembled WGS sequence"/>
</dbReference>
<keyword evidence="2" id="KW-1185">Reference proteome</keyword>
<keyword evidence="1" id="KW-0418">Kinase</keyword>
<comment type="caution">
    <text evidence="1">The sequence shown here is derived from an EMBL/GenBank/DDBJ whole genome shotgun (WGS) entry which is preliminary data.</text>
</comment>
<organism evidence="1 2">
    <name type="scientific">Paenibacillus mesotrionivorans</name>
    <dbReference type="NCBI Taxonomy" id="3160968"/>
    <lineage>
        <taxon>Bacteria</taxon>
        <taxon>Bacillati</taxon>
        <taxon>Bacillota</taxon>
        <taxon>Bacilli</taxon>
        <taxon>Bacillales</taxon>
        <taxon>Paenibacillaceae</taxon>
        <taxon>Paenibacillus</taxon>
    </lineage>
</organism>
<evidence type="ECO:0000313" key="2">
    <source>
        <dbReference type="Proteomes" id="UP001631969"/>
    </source>
</evidence>
<dbReference type="EMBL" id="JBJURJ010000003">
    <property type="protein sequence ID" value="MFM9327767.1"/>
    <property type="molecule type" value="Genomic_DNA"/>
</dbReference>
<accession>A0ACC7NXG7</accession>
<sequence>MQITFKKHNLPGKLIAVCGTDGTGKTTQIDLMQQYLSSKGLPVLLTKQPTQESRELPLFERYIFHPEERSKIDYRALMCLLMGDRLQHIHEIILPALEAGKIVITDRYIFTMIATMRARGYRDEGWVFDLCRHIVEPDITFLFDAPYELVEKRIRVRKEWKDAYVEREHLTKYQNEFRGLLNEADIKRIDTSKQDPQVAFGQIQLVINQKLDLVKTGGIK</sequence>
<dbReference type="EC" id="2.7.4.9" evidence="1"/>
<name>A0ACC7NXG7_9BACL</name>
<keyword evidence="1" id="KW-0808">Transferase</keyword>
<proteinExistence type="predicted"/>
<evidence type="ECO:0000313" key="1">
    <source>
        <dbReference type="EMBL" id="MFM9327767.1"/>
    </source>
</evidence>
<gene>
    <name evidence="1" type="primary">tmk</name>
    <name evidence="1" type="ORF">ACI1P1_05560</name>
</gene>
<reference evidence="1" key="1">
    <citation type="submission" date="2024-12" db="EMBL/GenBank/DDBJ databases">
        <authorList>
            <person name="Wu N."/>
        </authorList>
    </citation>
    <scope>NUCLEOTIDE SEQUENCE</scope>
    <source>
        <strain evidence="1">P15</strain>
    </source>
</reference>
<protein>
    <submittedName>
        <fullName evidence="1">dTMP kinase</fullName>
        <ecNumber evidence="1">2.7.4.9</ecNumber>
    </submittedName>
</protein>